<evidence type="ECO:0000256" key="4">
    <source>
        <dbReference type="ARBA" id="ARBA00022803"/>
    </source>
</evidence>
<dbReference type="PANTHER" id="PTHR23040">
    <property type="match status" value="1"/>
</dbReference>
<evidence type="ECO:0000256" key="1">
    <source>
        <dbReference type="ARBA" id="ARBA00004430"/>
    </source>
</evidence>
<evidence type="ECO:0000313" key="11">
    <source>
        <dbReference type="Proteomes" id="UP000499080"/>
    </source>
</evidence>
<dbReference type="GO" id="GO:0005930">
    <property type="term" value="C:axoneme"/>
    <property type="evidence" value="ECO:0007669"/>
    <property type="project" value="UniProtKB-SubCell"/>
</dbReference>
<comment type="caution">
    <text evidence="10">The sequence shown here is derived from an EMBL/GenBank/DDBJ whole genome shotgun (WGS) entry which is preliminary data.</text>
</comment>
<evidence type="ECO:0000256" key="8">
    <source>
        <dbReference type="ARBA" id="ARBA00034143"/>
    </source>
</evidence>
<dbReference type="SMART" id="SM00028">
    <property type="entry name" value="TPR"/>
    <property type="match status" value="3"/>
</dbReference>
<dbReference type="PROSITE" id="PS50005">
    <property type="entry name" value="TPR"/>
    <property type="match status" value="1"/>
</dbReference>
<evidence type="ECO:0000256" key="3">
    <source>
        <dbReference type="ARBA" id="ARBA00022737"/>
    </source>
</evidence>
<keyword evidence="3" id="KW-0677">Repeat</keyword>
<dbReference type="SUPFAM" id="SSF48452">
    <property type="entry name" value="TPR-like"/>
    <property type="match status" value="1"/>
</dbReference>
<sequence length="236" mass="27440">MDLDEEEEEQEKVKGPKFPLCMYITEGVKYLKLGMFDKAINCFNSALEREPTNEKSLLGRAKCFMNKGMYTEAKDDAEAALRTNPKSPQAKMLQAETEYFLGDFERSFLTCARAHNSRPNYGAFKLGFQSCRRSIDNALRPDVQIFFDDEDVEGVERLLSGEPLQEEDAKRCDDQNQLVSYEDDLQFLKDLLSDKIVESVHPECEYSVEFLEDRQHFWKYQNPKTSKDIPDLDIFY</sequence>
<dbReference type="InterPro" id="IPR019734">
    <property type="entry name" value="TPR_rpt"/>
</dbReference>
<evidence type="ECO:0000256" key="7">
    <source>
        <dbReference type="ARBA" id="ARBA00034139"/>
    </source>
</evidence>
<evidence type="ECO:0000256" key="2">
    <source>
        <dbReference type="ARBA" id="ARBA00022490"/>
    </source>
</evidence>
<proteinExistence type="predicted"/>
<protein>
    <recommendedName>
        <fullName evidence="7">Outer dynein arm-docking complex subunit 4</fullName>
    </recommendedName>
    <alternativeName>
        <fullName evidence="8">Tetratricopeptide repeat protein 25</fullName>
    </alternativeName>
</protein>
<keyword evidence="5" id="KW-0206">Cytoskeleton</keyword>
<comment type="subcellular location">
    <subcellularLocation>
        <location evidence="1">Cytoplasm</location>
        <location evidence="1">Cytoskeleton</location>
        <location evidence="1">Cilium axoneme</location>
    </subcellularLocation>
</comment>
<dbReference type="Gene3D" id="1.25.40.10">
    <property type="entry name" value="Tetratricopeptide repeat domain"/>
    <property type="match status" value="1"/>
</dbReference>
<keyword evidence="2" id="KW-0963">Cytoplasm</keyword>
<dbReference type="Pfam" id="PF14559">
    <property type="entry name" value="TPR_19"/>
    <property type="match status" value="1"/>
</dbReference>
<dbReference type="PANTHER" id="PTHR23040:SF1">
    <property type="entry name" value="OUTER DYNEIN ARM-DOCKING COMPLEX SUBUNIT 4"/>
    <property type="match status" value="1"/>
</dbReference>
<dbReference type="OrthoDB" id="6415970at2759"/>
<dbReference type="InterPro" id="IPR040111">
    <property type="entry name" value="ODAD4"/>
</dbReference>
<dbReference type="AlphaFoldDB" id="A0A4Y2FT52"/>
<evidence type="ECO:0000256" key="5">
    <source>
        <dbReference type="ARBA" id="ARBA00023212"/>
    </source>
</evidence>
<evidence type="ECO:0000256" key="6">
    <source>
        <dbReference type="ARBA" id="ARBA00023273"/>
    </source>
</evidence>
<keyword evidence="6" id="KW-0966">Cell projection</keyword>
<keyword evidence="11" id="KW-1185">Reference proteome</keyword>
<feature type="repeat" description="TPR" evidence="9">
    <location>
        <begin position="20"/>
        <end position="53"/>
    </location>
</feature>
<evidence type="ECO:0000313" key="10">
    <source>
        <dbReference type="EMBL" id="GBM44433.1"/>
    </source>
</evidence>
<gene>
    <name evidence="10" type="primary">ttc25_2</name>
    <name evidence="10" type="ORF">AVEN_202971_1</name>
</gene>
<reference evidence="10 11" key="1">
    <citation type="journal article" date="2019" name="Sci. Rep.">
        <title>Orb-weaving spider Araneus ventricosus genome elucidates the spidroin gene catalogue.</title>
        <authorList>
            <person name="Kono N."/>
            <person name="Nakamura H."/>
            <person name="Ohtoshi R."/>
            <person name="Moran D.A.P."/>
            <person name="Shinohara A."/>
            <person name="Yoshida Y."/>
            <person name="Fujiwara M."/>
            <person name="Mori M."/>
            <person name="Tomita M."/>
            <person name="Arakawa K."/>
        </authorList>
    </citation>
    <scope>NUCLEOTIDE SEQUENCE [LARGE SCALE GENOMIC DNA]</scope>
</reference>
<accession>A0A4Y2FT52</accession>
<dbReference type="Proteomes" id="UP000499080">
    <property type="component" value="Unassembled WGS sequence"/>
</dbReference>
<evidence type="ECO:0000256" key="9">
    <source>
        <dbReference type="PROSITE-ProRule" id="PRU00339"/>
    </source>
</evidence>
<keyword evidence="4 9" id="KW-0802">TPR repeat</keyword>
<dbReference type="EMBL" id="BGPR01001065">
    <property type="protein sequence ID" value="GBM44433.1"/>
    <property type="molecule type" value="Genomic_DNA"/>
</dbReference>
<organism evidence="10 11">
    <name type="scientific">Araneus ventricosus</name>
    <name type="common">Orbweaver spider</name>
    <name type="synonym">Epeira ventricosa</name>
    <dbReference type="NCBI Taxonomy" id="182803"/>
    <lineage>
        <taxon>Eukaryota</taxon>
        <taxon>Metazoa</taxon>
        <taxon>Ecdysozoa</taxon>
        <taxon>Arthropoda</taxon>
        <taxon>Chelicerata</taxon>
        <taxon>Arachnida</taxon>
        <taxon>Araneae</taxon>
        <taxon>Araneomorphae</taxon>
        <taxon>Entelegynae</taxon>
        <taxon>Araneoidea</taxon>
        <taxon>Araneidae</taxon>
        <taxon>Araneus</taxon>
    </lineage>
</organism>
<dbReference type="InterPro" id="IPR011990">
    <property type="entry name" value="TPR-like_helical_dom_sf"/>
</dbReference>
<name>A0A4Y2FT52_ARAVE</name>